<dbReference type="CDD" id="cd04875">
    <property type="entry name" value="ACT_F4HF-DF"/>
    <property type="match status" value="1"/>
</dbReference>
<keyword evidence="1 3" id="KW-0554">One-carbon metabolism</keyword>
<name>A0ABP6Y4R9_9PSEU</name>
<evidence type="ECO:0000256" key="4">
    <source>
        <dbReference type="NCBIfam" id="TIGR00655"/>
    </source>
</evidence>
<evidence type="ECO:0000256" key="2">
    <source>
        <dbReference type="ARBA" id="ARBA00022801"/>
    </source>
</evidence>
<dbReference type="Pfam" id="PF01842">
    <property type="entry name" value="ACT"/>
    <property type="match status" value="1"/>
</dbReference>
<comment type="catalytic activity">
    <reaction evidence="3">
        <text>(6R)-10-formyltetrahydrofolate + H2O = (6S)-5,6,7,8-tetrahydrofolate + formate + H(+)</text>
        <dbReference type="Rhea" id="RHEA:19833"/>
        <dbReference type="ChEBI" id="CHEBI:15377"/>
        <dbReference type="ChEBI" id="CHEBI:15378"/>
        <dbReference type="ChEBI" id="CHEBI:15740"/>
        <dbReference type="ChEBI" id="CHEBI:57453"/>
        <dbReference type="ChEBI" id="CHEBI:195366"/>
        <dbReference type="EC" id="3.5.1.10"/>
    </reaction>
</comment>
<dbReference type="InterPro" id="IPR002912">
    <property type="entry name" value="ACT_dom"/>
</dbReference>
<sequence length="300" mass="33199">MSLTPIPSPVRARADDAAHLVLTLSCADRAGIIQTVSAFLFDHGGNVVESQQYGDRRTGRFFMRVEFEAVGDASLDPEVLRGDFARIADPFGMSWRLTDARAHQRVLIMVSKFGHCLNDLLYRASTGALGIDIVAIVSNHPDLRLLAEHNDVPFHHVPVTAETKPAAERRLLELVGDLGVDLVVLARYMQILSEDLCKQLEGRAINIHHSMLPSFKGARPYHQAHERGVKLVGATAHYVTTDLDEGPIIEQELARIDHSMSADEVSARGRDTECLALARAVHWHTTNRVLLDGHRTVVFT</sequence>
<dbReference type="PIRSF" id="PIRSF036480">
    <property type="entry name" value="FormyFH4_hydr"/>
    <property type="match status" value="1"/>
</dbReference>
<dbReference type="SUPFAM" id="SSF55021">
    <property type="entry name" value="ACT-like"/>
    <property type="match status" value="1"/>
</dbReference>
<dbReference type="InterPro" id="IPR045865">
    <property type="entry name" value="ACT-like_dom_sf"/>
</dbReference>
<dbReference type="PANTHER" id="PTHR42706:SF1">
    <property type="entry name" value="FORMYLTETRAHYDROFOLATE DEFORMYLASE 2, MITOCHONDRIAL"/>
    <property type="match status" value="1"/>
</dbReference>
<protein>
    <recommendedName>
        <fullName evidence="3 4">Formyltetrahydrofolate deformylase</fullName>
        <ecNumber evidence="3 4">3.5.1.10</ecNumber>
    </recommendedName>
    <alternativeName>
        <fullName evidence="3">Formyl-FH(4) hydrolase</fullName>
    </alternativeName>
</protein>
<dbReference type="EC" id="3.5.1.10" evidence="3 4"/>
<feature type="active site" evidence="3">
    <location>
        <position position="244"/>
    </location>
</feature>
<accession>A0ABP6Y4R9</accession>
<dbReference type="InterPro" id="IPR002376">
    <property type="entry name" value="Formyl_transf_N"/>
</dbReference>
<dbReference type="PRINTS" id="PR01575">
    <property type="entry name" value="FFH4HYDRLASE"/>
</dbReference>
<keyword evidence="7" id="KW-1185">Reference proteome</keyword>
<dbReference type="Pfam" id="PF00551">
    <property type="entry name" value="Formyl_trans_N"/>
    <property type="match status" value="1"/>
</dbReference>
<dbReference type="CDD" id="cd08648">
    <property type="entry name" value="FMT_core_Formyl-FH4-Hydrolase_C"/>
    <property type="match status" value="1"/>
</dbReference>
<dbReference type="Gene3D" id="3.30.70.260">
    <property type="match status" value="1"/>
</dbReference>
<dbReference type="PROSITE" id="PS51671">
    <property type="entry name" value="ACT"/>
    <property type="match status" value="1"/>
</dbReference>
<dbReference type="Proteomes" id="UP001500689">
    <property type="component" value="Unassembled WGS sequence"/>
</dbReference>
<evidence type="ECO:0000313" key="6">
    <source>
        <dbReference type="EMBL" id="GAA3576429.1"/>
    </source>
</evidence>
<gene>
    <name evidence="6" type="primary">purU_4</name>
    <name evidence="3" type="synonym">purU</name>
    <name evidence="6" type="ORF">GCM10022222_71420</name>
</gene>
<dbReference type="InterPro" id="IPR044074">
    <property type="entry name" value="PurU_ACT"/>
</dbReference>
<organism evidence="6 7">
    <name type="scientific">Amycolatopsis ultiminotia</name>
    <dbReference type="NCBI Taxonomy" id="543629"/>
    <lineage>
        <taxon>Bacteria</taxon>
        <taxon>Bacillati</taxon>
        <taxon>Actinomycetota</taxon>
        <taxon>Actinomycetes</taxon>
        <taxon>Pseudonocardiales</taxon>
        <taxon>Pseudonocardiaceae</taxon>
        <taxon>Amycolatopsis</taxon>
    </lineage>
</organism>
<evidence type="ECO:0000313" key="7">
    <source>
        <dbReference type="Proteomes" id="UP001500689"/>
    </source>
</evidence>
<reference evidence="7" key="1">
    <citation type="journal article" date="2019" name="Int. J. Syst. Evol. Microbiol.">
        <title>The Global Catalogue of Microorganisms (GCM) 10K type strain sequencing project: providing services to taxonomists for standard genome sequencing and annotation.</title>
        <authorList>
            <consortium name="The Broad Institute Genomics Platform"/>
            <consortium name="The Broad Institute Genome Sequencing Center for Infectious Disease"/>
            <person name="Wu L."/>
            <person name="Ma J."/>
        </authorList>
    </citation>
    <scope>NUCLEOTIDE SEQUENCE [LARGE SCALE GENOMIC DNA]</scope>
    <source>
        <strain evidence="7">JCM 16898</strain>
    </source>
</reference>
<evidence type="ECO:0000259" key="5">
    <source>
        <dbReference type="PROSITE" id="PS51671"/>
    </source>
</evidence>
<dbReference type="EMBL" id="BAAAZN010000021">
    <property type="protein sequence ID" value="GAA3576429.1"/>
    <property type="molecule type" value="Genomic_DNA"/>
</dbReference>
<dbReference type="NCBIfam" id="NF004684">
    <property type="entry name" value="PRK06027.1"/>
    <property type="match status" value="1"/>
</dbReference>
<feature type="domain" description="ACT" evidence="5">
    <location>
        <begin position="21"/>
        <end position="105"/>
    </location>
</feature>
<evidence type="ECO:0000256" key="3">
    <source>
        <dbReference type="HAMAP-Rule" id="MF_01927"/>
    </source>
</evidence>
<dbReference type="NCBIfam" id="TIGR00655">
    <property type="entry name" value="PurU"/>
    <property type="match status" value="1"/>
</dbReference>
<comment type="function">
    <text evidence="3">Catalyzes the hydrolysis of 10-formyltetrahydrofolate (formyl-FH4) to formate and tetrahydrofolate (FH4).</text>
</comment>
<proteinExistence type="inferred from homology"/>
<dbReference type="PANTHER" id="PTHR42706">
    <property type="entry name" value="FORMYLTETRAHYDROFOLATE DEFORMYLASE"/>
    <property type="match status" value="1"/>
</dbReference>
<keyword evidence="3" id="KW-0658">Purine biosynthesis</keyword>
<evidence type="ECO:0000256" key="1">
    <source>
        <dbReference type="ARBA" id="ARBA00022563"/>
    </source>
</evidence>
<keyword evidence="2 3" id="KW-0378">Hydrolase</keyword>
<dbReference type="HAMAP" id="MF_01927">
    <property type="entry name" value="PurU"/>
    <property type="match status" value="1"/>
</dbReference>
<comment type="similarity">
    <text evidence="3">Belongs to the PurU family.</text>
</comment>
<dbReference type="InterPro" id="IPR041729">
    <property type="entry name" value="Formyl-FH4-Hydrolase_C"/>
</dbReference>
<dbReference type="SUPFAM" id="SSF53328">
    <property type="entry name" value="Formyltransferase"/>
    <property type="match status" value="1"/>
</dbReference>
<dbReference type="Gene3D" id="3.40.50.170">
    <property type="entry name" value="Formyl transferase, N-terminal domain"/>
    <property type="match status" value="1"/>
</dbReference>
<comment type="caution">
    <text evidence="6">The sequence shown here is derived from an EMBL/GenBank/DDBJ whole genome shotgun (WGS) entry which is preliminary data.</text>
</comment>
<comment type="pathway">
    <text evidence="3">Purine metabolism; IMP biosynthesis via de novo pathway; formate from 10-formyl-5,6,7,8-tetrahydrofolate: step 1/1.</text>
</comment>
<dbReference type="InterPro" id="IPR004810">
    <property type="entry name" value="PurU"/>
</dbReference>
<dbReference type="InterPro" id="IPR036477">
    <property type="entry name" value="Formyl_transf_N_sf"/>
</dbReference>